<evidence type="ECO:0000313" key="1">
    <source>
        <dbReference type="EMBL" id="JAH38142.1"/>
    </source>
</evidence>
<dbReference type="EMBL" id="GBXM01073352">
    <property type="protein sequence ID" value="JAH35225.1"/>
    <property type="molecule type" value="Transcribed_RNA"/>
</dbReference>
<reference evidence="1" key="1">
    <citation type="submission" date="2014-11" db="EMBL/GenBank/DDBJ databases">
        <authorList>
            <person name="Amaro Gonzalez C."/>
        </authorList>
    </citation>
    <scope>NUCLEOTIDE SEQUENCE</scope>
</reference>
<reference evidence="1" key="2">
    <citation type="journal article" date="2015" name="Fish Shellfish Immunol.">
        <title>Early steps in the European eel (Anguilla anguilla)-Vibrio vulnificus interaction in the gills: Role of the RtxA13 toxin.</title>
        <authorList>
            <person name="Callol A."/>
            <person name="Pajuelo D."/>
            <person name="Ebbesson L."/>
            <person name="Teles M."/>
            <person name="MacKenzie S."/>
            <person name="Amaro C."/>
        </authorList>
    </citation>
    <scope>NUCLEOTIDE SEQUENCE</scope>
</reference>
<proteinExistence type="predicted"/>
<sequence>MGVSGNGFVEYCPQC</sequence>
<dbReference type="EMBL" id="GBXM01070435">
    <property type="protein sequence ID" value="JAH38142.1"/>
    <property type="molecule type" value="Transcribed_RNA"/>
</dbReference>
<organism evidence="1">
    <name type="scientific">Anguilla anguilla</name>
    <name type="common">European freshwater eel</name>
    <name type="synonym">Muraena anguilla</name>
    <dbReference type="NCBI Taxonomy" id="7936"/>
    <lineage>
        <taxon>Eukaryota</taxon>
        <taxon>Metazoa</taxon>
        <taxon>Chordata</taxon>
        <taxon>Craniata</taxon>
        <taxon>Vertebrata</taxon>
        <taxon>Euteleostomi</taxon>
        <taxon>Actinopterygii</taxon>
        <taxon>Neopterygii</taxon>
        <taxon>Teleostei</taxon>
        <taxon>Anguilliformes</taxon>
        <taxon>Anguillidae</taxon>
        <taxon>Anguilla</taxon>
    </lineage>
</organism>
<accession>A0A0E9SA83</accession>
<protein>
    <submittedName>
        <fullName evidence="1">Uncharacterized protein</fullName>
    </submittedName>
</protein>
<name>A0A0E9SA83_ANGAN</name>